<proteinExistence type="predicted"/>
<reference evidence="2 3" key="1">
    <citation type="submission" date="2021-03" db="EMBL/GenBank/DDBJ databases">
        <title>Genomic Encyclopedia of Type Strains, Phase IV (KMG-IV): sequencing the most valuable type-strain genomes for metagenomic binning, comparative biology and taxonomic classification.</title>
        <authorList>
            <person name="Goeker M."/>
        </authorList>
    </citation>
    <scope>NUCLEOTIDE SEQUENCE [LARGE SCALE GENOMIC DNA]</scope>
    <source>
        <strain evidence="2 3">DSM 28650</strain>
    </source>
</reference>
<dbReference type="SUPFAM" id="SSF52980">
    <property type="entry name" value="Restriction endonuclease-like"/>
    <property type="match status" value="1"/>
</dbReference>
<protein>
    <submittedName>
        <fullName evidence="2">Uma2 family endonuclease</fullName>
    </submittedName>
</protein>
<keyword evidence="2" id="KW-0255">Endonuclease</keyword>
<dbReference type="RefSeq" id="WP_245352983.1">
    <property type="nucleotide sequence ID" value="NZ_JAGGLL010000005.1"/>
</dbReference>
<evidence type="ECO:0000313" key="2">
    <source>
        <dbReference type="EMBL" id="MBP2021155.1"/>
    </source>
</evidence>
<dbReference type="InterPro" id="IPR008538">
    <property type="entry name" value="Uma2"/>
</dbReference>
<dbReference type="Proteomes" id="UP001519308">
    <property type="component" value="Unassembled WGS sequence"/>
</dbReference>
<keyword evidence="2" id="KW-0540">Nuclease</keyword>
<dbReference type="PANTHER" id="PTHR36558:SF1">
    <property type="entry name" value="RESTRICTION ENDONUCLEASE DOMAIN-CONTAINING PROTEIN-RELATED"/>
    <property type="match status" value="1"/>
</dbReference>
<sequence length="199" mass="22915">MSKLNLSKGVILMLAEKKHITYEEFLNLDNSIEELLEYIDGVVYYQASPSRIHQVVAINIATEFNMFFKNSACKPYIAPFDIILKNEKETYPRKVIPDISVICDTTGLNDQNYVGVPNLIVEILSPSNEAHDLITKMNLYQNFGVKEYWIVNPKIRTISIYKLNENGLYEQFAVYKNEEVLEAATFAELKLGLKDIFEF</sequence>
<keyword evidence="3" id="KW-1185">Reference proteome</keyword>
<gene>
    <name evidence="2" type="ORF">J2Z44_000942</name>
</gene>
<dbReference type="CDD" id="cd06260">
    <property type="entry name" value="DUF820-like"/>
    <property type="match status" value="1"/>
</dbReference>
<comment type="caution">
    <text evidence="2">The sequence shown here is derived from an EMBL/GenBank/DDBJ whole genome shotgun (WGS) entry which is preliminary data.</text>
</comment>
<dbReference type="InterPro" id="IPR011335">
    <property type="entry name" value="Restrct_endonuc-II-like"/>
</dbReference>
<dbReference type="Gene3D" id="3.90.1570.10">
    <property type="entry name" value="tt1808, chain A"/>
    <property type="match status" value="1"/>
</dbReference>
<name>A0ABS4K047_9CLOT</name>
<feature type="domain" description="Putative restriction endonuclease" evidence="1">
    <location>
        <begin position="23"/>
        <end position="191"/>
    </location>
</feature>
<accession>A0ABS4K047</accession>
<dbReference type="GO" id="GO:0004519">
    <property type="term" value="F:endonuclease activity"/>
    <property type="evidence" value="ECO:0007669"/>
    <property type="project" value="UniProtKB-KW"/>
</dbReference>
<evidence type="ECO:0000259" key="1">
    <source>
        <dbReference type="Pfam" id="PF05685"/>
    </source>
</evidence>
<keyword evidence="2" id="KW-0378">Hydrolase</keyword>
<dbReference type="Pfam" id="PF05685">
    <property type="entry name" value="Uma2"/>
    <property type="match status" value="1"/>
</dbReference>
<evidence type="ECO:0000313" key="3">
    <source>
        <dbReference type="Proteomes" id="UP001519308"/>
    </source>
</evidence>
<dbReference type="PANTHER" id="PTHR36558">
    <property type="entry name" value="GLR1098 PROTEIN"/>
    <property type="match status" value="1"/>
</dbReference>
<dbReference type="EMBL" id="JAGGLL010000005">
    <property type="protein sequence ID" value="MBP2021155.1"/>
    <property type="molecule type" value="Genomic_DNA"/>
</dbReference>
<dbReference type="InterPro" id="IPR012296">
    <property type="entry name" value="Nuclease_put_TT1808"/>
</dbReference>
<organism evidence="2 3">
    <name type="scientific">Clostridium punense</name>
    <dbReference type="NCBI Taxonomy" id="1054297"/>
    <lineage>
        <taxon>Bacteria</taxon>
        <taxon>Bacillati</taxon>
        <taxon>Bacillota</taxon>
        <taxon>Clostridia</taxon>
        <taxon>Eubacteriales</taxon>
        <taxon>Clostridiaceae</taxon>
        <taxon>Clostridium</taxon>
    </lineage>
</organism>